<comment type="caution">
    <text evidence="2">The sequence shown here is derived from an EMBL/GenBank/DDBJ whole genome shotgun (WGS) entry which is preliminary data.</text>
</comment>
<organism evidence="2 3">
    <name type="scientific">Halomonas organivorans</name>
    <dbReference type="NCBI Taxonomy" id="257772"/>
    <lineage>
        <taxon>Bacteria</taxon>
        <taxon>Pseudomonadati</taxon>
        <taxon>Pseudomonadota</taxon>
        <taxon>Gammaproteobacteria</taxon>
        <taxon>Oceanospirillales</taxon>
        <taxon>Halomonadaceae</taxon>
        <taxon>Halomonas</taxon>
    </lineage>
</organism>
<reference evidence="2 3" key="1">
    <citation type="submission" date="2020-08" db="EMBL/GenBank/DDBJ databases">
        <title>Genomic Encyclopedia of Type Strains, Phase III (KMG-III): the genomes of soil and plant-associated and newly described type strains.</title>
        <authorList>
            <person name="Whitman W."/>
        </authorList>
    </citation>
    <scope>NUCLEOTIDE SEQUENCE [LARGE SCALE GENOMIC DNA]</scope>
    <source>
        <strain evidence="2 3">CECT 5995</strain>
    </source>
</reference>
<dbReference type="GO" id="GO:0016757">
    <property type="term" value="F:glycosyltransferase activity"/>
    <property type="evidence" value="ECO:0007669"/>
    <property type="project" value="TreeGrafter"/>
</dbReference>
<dbReference type="Pfam" id="PF13692">
    <property type="entry name" value="Glyco_trans_1_4"/>
    <property type="match status" value="1"/>
</dbReference>
<keyword evidence="3" id="KW-1185">Reference proteome</keyword>
<dbReference type="PANTHER" id="PTHR12526">
    <property type="entry name" value="GLYCOSYLTRANSFERASE"/>
    <property type="match status" value="1"/>
</dbReference>
<evidence type="ECO:0000259" key="1">
    <source>
        <dbReference type="Pfam" id="PF13579"/>
    </source>
</evidence>
<protein>
    <submittedName>
        <fullName evidence="2">Glycosyltransferase involved in cell wall biosynthesis</fullName>
    </submittedName>
</protein>
<name>A0A7W5C240_9GAMM</name>
<keyword evidence="2" id="KW-0808">Transferase</keyword>
<proteinExistence type="predicted"/>
<evidence type="ECO:0000313" key="3">
    <source>
        <dbReference type="Proteomes" id="UP000525987"/>
    </source>
</evidence>
<dbReference type="Pfam" id="PF13579">
    <property type="entry name" value="Glyco_trans_4_4"/>
    <property type="match status" value="1"/>
</dbReference>
<dbReference type="InterPro" id="IPR028098">
    <property type="entry name" value="Glyco_trans_4-like_N"/>
</dbReference>
<feature type="domain" description="Glycosyltransferase subfamily 4-like N-terminal" evidence="1">
    <location>
        <begin position="14"/>
        <end position="174"/>
    </location>
</feature>
<dbReference type="AlphaFoldDB" id="A0A7W5C240"/>
<dbReference type="SUPFAM" id="SSF53756">
    <property type="entry name" value="UDP-Glycosyltransferase/glycogen phosphorylase"/>
    <property type="match status" value="1"/>
</dbReference>
<sequence length="362" mass="40547">MPHALFLVDQLASGGAPRSVLKVTRALVASGVRVTLVALSDRLGLPVPEGAEVHVVAFTPKGRWQKLHRYRLHAKHLDDFLKTQGNTYDLVVSNLHHAHQVTRRSCLAEQAWLCIRSDPWQELLSNKHGWRRIIKRIKVRRLYDDRRVIALTRTNLESLARIGSRPRQAEVIPNVLDVARIHELMGQPHNDKALEGTDYCVYVGRLNMRQKRLDRLLQAYRASELSLPLVLIGNGDHLAVEQEIAKWGLQERVWMLGARDNPYPYMHQAKALLLASDYEGLPNVLLEALACGTPVVSTDCLSGPRDILTGELADGLVPLDDIQAFARAIRASVEHPPHIPDNVVDAYKPAAIAARYRALMAP</sequence>
<evidence type="ECO:0000313" key="2">
    <source>
        <dbReference type="EMBL" id="MBB3143485.1"/>
    </source>
</evidence>
<gene>
    <name evidence="2" type="ORF">FHR96_004408</name>
</gene>
<accession>A0A7W5C240</accession>
<dbReference type="CDD" id="cd03811">
    <property type="entry name" value="GT4_GT28_WabH-like"/>
    <property type="match status" value="1"/>
</dbReference>
<dbReference type="RefSeq" id="WP_183389796.1">
    <property type="nucleotide sequence ID" value="NZ_JACHXM010000051.1"/>
</dbReference>
<dbReference type="EMBL" id="JACHXM010000051">
    <property type="protein sequence ID" value="MBB3143485.1"/>
    <property type="molecule type" value="Genomic_DNA"/>
</dbReference>
<dbReference type="Gene3D" id="3.40.50.2000">
    <property type="entry name" value="Glycogen Phosphorylase B"/>
    <property type="match status" value="2"/>
</dbReference>
<dbReference type="PANTHER" id="PTHR12526:SF638">
    <property type="entry name" value="SPORE COAT PROTEIN SA"/>
    <property type="match status" value="1"/>
</dbReference>
<dbReference type="Proteomes" id="UP000525987">
    <property type="component" value="Unassembled WGS sequence"/>
</dbReference>